<dbReference type="InterPro" id="IPR013780">
    <property type="entry name" value="Glyco_hydro_b"/>
</dbReference>
<keyword evidence="6" id="KW-0862">Zinc</keyword>
<dbReference type="InterPro" id="IPR017853">
    <property type="entry name" value="GH"/>
</dbReference>
<evidence type="ECO:0000256" key="2">
    <source>
        <dbReference type="ARBA" id="ARBA00005940"/>
    </source>
</evidence>
<dbReference type="InterPro" id="IPR003476">
    <property type="entry name" value="Glyco_hydro_42"/>
</dbReference>
<dbReference type="PANTHER" id="PTHR36447">
    <property type="entry name" value="BETA-GALACTOSIDASE GANA"/>
    <property type="match status" value="1"/>
</dbReference>
<sequence length="710" mass="80963">MKKNYYALFSAAGNIFKCALLLAALFLFEINSSQAQTKNFFNKSDLMPIGSYYYPEQWPHEYWARDLKKMAEVGFDFTHFGEFAWAFIEPEEGKFDFKWIDEAVDLARANGIKVIMCTSSPTPPAWLAEKHPEILMVNDMGITMQHGSRQQISWSSPVYRQYVSKMVEAVAKHFANDKRIWGWQLDNEPSHYGQYDYSPAAQISFRKWLKAKYGTIANLNKTWGTAFWSLVYSDFDQVRIPNGKELIAQPNPSAVLDFKRFSNDEVNDFLAMQYKILRKYIAPEQWITTNLMPGEPPVDPTKITSLDFNTYTKYLVAGYDKGIGPQGFRMGSSTSIAFSNDLFRSINGTTGVMELQPGQVNWGKFNPQPMPGVVRMWIWHAFAGGNKFVCNYRFKQPLIGGEQYHYGIIGPDGVTPSTSGLEYIKVINELKSLKKSYNPNAQMPKEHAARLTAVLYNPDNRWEEDNQPQSNQWSFEKHMLHYYNALKQLGVPVDVITEDKDFSKYPVMIAPSYQLLDANLVARWTTYVENGGHLILTTRTGQKDRNAKLWEMKFAEPIYKLIGGKISFYDLLPDTVIGTIKMNNQNFKWNNWADIITPDAGTEVWANYTNQYYAGRAAVMSRKLGKGTITYVGPDTDDGSLEKAVLQKVYQRAGIPVRNLPDGVILEWRDGFWVGVNYSPKPYAVPLSAKAKILIGTPLLKPADVIVWQE</sequence>
<comment type="catalytic activity">
    <reaction evidence="1 8">
        <text>Hydrolysis of terminal non-reducing beta-D-galactose residues in beta-D-galactosides.</text>
        <dbReference type="EC" id="3.2.1.23"/>
    </reaction>
</comment>
<dbReference type="Proteomes" id="UP000632774">
    <property type="component" value="Unassembled WGS sequence"/>
</dbReference>
<dbReference type="CDD" id="cd03143">
    <property type="entry name" value="A4_beta-galactosidase_middle_domain"/>
    <property type="match status" value="1"/>
</dbReference>
<dbReference type="InterPro" id="IPR013739">
    <property type="entry name" value="Beta_galactosidase_C"/>
</dbReference>
<dbReference type="SUPFAM" id="SSF51445">
    <property type="entry name" value="(Trans)glycosidases"/>
    <property type="match status" value="1"/>
</dbReference>
<feature type="domain" description="Glycoside hydrolase family 42 N-terminal" evidence="10">
    <location>
        <begin position="53"/>
        <end position="433"/>
    </location>
</feature>
<proteinExistence type="inferred from homology"/>
<dbReference type="PANTHER" id="PTHR36447:SF2">
    <property type="entry name" value="BETA-GALACTOSIDASE YESZ"/>
    <property type="match status" value="1"/>
</dbReference>
<dbReference type="InterPro" id="IPR013738">
    <property type="entry name" value="Beta_galactosidase_Trimer"/>
</dbReference>
<dbReference type="RefSeq" id="WP_194106525.1">
    <property type="nucleotide sequence ID" value="NZ_JADFFM010000001.1"/>
</dbReference>
<name>A0ABR9XIH0_9SPHI</name>
<keyword evidence="9" id="KW-0732">Signal</keyword>
<dbReference type="SUPFAM" id="SSF51011">
    <property type="entry name" value="Glycosyl hydrolase domain"/>
    <property type="match status" value="1"/>
</dbReference>
<evidence type="ECO:0000259" key="12">
    <source>
        <dbReference type="Pfam" id="PF08533"/>
    </source>
</evidence>
<evidence type="ECO:0000256" key="7">
    <source>
        <dbReference type="ARBA" id="ARBA00023295"/>
    </source>
</evidence>
<comment type="similarity">
    <text evidence="2 8">Belongs to the glycosyl hydrolase 42 family.</text>
</comment>
<evidence type="ECO:0000256" key="1">
    <source>
        <dbReference type="ARBA" id="ARBA00001412"/>
    </source>
</evidence>
<keyword evidence="5 8" id="KW-0378">Hydrolase</keyword>
<organism evidence="13 14">
    <name type="scientific">Mucilaginibacter boryungensis</name>
    <dbReference type="NCBI Taxonomy" id="768480"/>
    <lineage>
        <taxon>Bacteria</taxon>
        <taxon>Pseudomonadati</taxon>
        <taxon>Bacteroidota</taxon>
        <taxon>Sphingobacteriia</taxon>
        <taxon>Sphingobacteriales</taxon>
        <taxon>Sphingobacteriaceae</taxon>
        <taxon>Mucilaginibacter</taxon>
    </lineage>
</organism>
<evidence type="ECO:0000256" key="4">
    <source>
        <dbReference type="ARBA" id="ARBA00022723"/>
    </source>
</evidence>
<feature type="signal peptide" evidence="9">
    <location>
        <begin position="1"/>
        <end position="35"/>
    </location>
</feature>
<evidence type="ECO:0000256" key="6">
    <source>
        <dbReference type="ARBA" id="ARBA00022833"/>
    </source>
</evidence>
<dbReference type="InterPro" id="IPR013529">
    <property type="entry name" value="Glyco_hydro_42_N"/>
</dbReference>
<keyword evidence="14" id="KW-1185">Reference proteome</keyword>
<feature type="domain" description="Beta-galactosidase C-terminal" evidence="12">
    <location>
        <begin position="669"/>
        <end position="710"/>
    </location>
</feature>
<evidence type="ECO:0000259" key="11">
    <source>
        <dbReference type="Pfam" id="PF08532"/>
    </source>
</evidence>
<evidence type="ECO:0000256" key="3">
    <source>
        <dbReference type="ARBA" id="ARBA00012756"/>
    </source>
</evidence>
<dbReference type="PIRSF" id="PIRSF001084">
    <property type="entry name" value="B-galactosidase"/>
    <property type="match status" value="1"/>
</dbReference>
<keyword evidence="4" id="KW-0479">Metal-binding</keyword>
<comment type="caution">
    <text evidence="13">The sequence shown here is derived from an EMBL/GenBank/DDBJ whole genome shotgun (WGS) entry which is preliminary data.</text>
</comment>
<feature type="domain" description="Beta-galactosidase trimerisation" evidence="11">
    <location>
        <begin position="452"/>
        <end position="653"/>
    </location>
</feature>
<dbReference type="Pfam" id="PF02449">
    <property type="entry name" value="Glyco_hydro_42"/>
    <property type="match status" value="1"/>
</dbReference>
<dbReference type="Pfam" id="PF08533">
    <property type="entry name" value="Glyco_hydro_42C"/>
    <property type="match status" value="1"/>
</dbReference>
<evidence type="ECO:0000259" key="10">
    <source>
        <dbReference type="Pfam" id="PF02449"/>
    </source>
</evidence>
<dbReference type="Gene3D" id="3.20.20.80">
    <property type="entry name" value="Glycosidases"/>
    <property type="match status" value="1"/>
</dbReference>
<protein>
    <recommendedName>
        <fullName evidence="3 8">Beta-galactosidase</fullName>
        <shortName evidence="8">Beta-gal</shortName>
        <ecNumber evidence="3 8">3.2.1.23</ecNumber>
    </recommendedName>
</protein>
<dbReference type="SUPFAM" id="SSF52317">
    <property type="entry name" value="Class I glutamine amidotransferase-like"/>
    <property type="match status" value="1"/>
</dbReference>
<evidence type="ECO:0000256" key="5">
    <source>
        <dbReference type="ARBA" id="ARBA00022801"/>
    </source>
</evidence>
<reference evidence="13 14" key="1">
    <citation type="submission" date="2020-10" db="EMBL/GenBank/DDBJ databases">
        <title>Mucilaginibacter mali sp. nov., isolated from rhizosphere soil of apple orchard.</title>
        <authorList>
            <person name="Lee J.-S."/>
            <person name="Kim H.S."/>
            <person name="Kim J.-S."/>
        </authorList>
    </citation>
    <scope>NUCLEOTIDE SEQUENCE [LARGE SCALE GENOMIC DNA]</scope>
    <source>
        <strain evidence="13 14">KCTC 23157</strain>
    </source>
</reference>
<accession>A0ABR9XIH0</accession>
<evidence type="ECO:0000313" key="13">
    <source>
        <dbReference type="EMBL" id="MBE9667176.1"/>
    </source>
</evidence>
<evidence type="ECO:0000256" key="8">
    <source>
        <dbReference type="PIRNR" id="PIRNR001084"/>
    </source>
</evidence>
<evidence type="ECO:0000256" key="9">
    <source>
        <dbReference type="SAM" id="SignalP"/>
    </source>
</evidence>
<evidence type="ECO:0000313" key="14">
    <source>
        <dbReference type="Proteomes" id="UP000632774"/>
    </source>
</evidence>
<dbReference type="Pfam" id="PF08532">
    <property type="entry name" value="Glyco_hydro_42M"/>
    <property type="match status" value="1"/>
</dbReference>
<keyword evidence="7 8" id="KW-0326">Glycosidase</keyword>
<feature type="chain" id="PRO_5046698108" description="Beta-galactosidase" evidence="9">
    <location>
        <begin position="36"/>
        <end position="710"/>
    </location>
</feature>
<dbReference type="Gene3D" id="2.60.40.1180">
    <property type="entry name" value="Golgi alpha-mannosidase II"/>
    <property type="match status" value="1"/>
</dbReference>
<dbReference type="InterPro" id="IPR029062">
    <property type="entry name" value="Class_I_gatase-like"/>
</dbReference>
<gene>
    <name evidence="13" type="ORF">IRJ18_12460</name>
</gene>
<dbReference type="EMBL" id="JADFFM010000001">
    <property type="protein sequence ID" value="MBE9667176.1"/>
    <property type="molecule type" value="Genomic_DNA"/>
</dbReference>
<dbReference type="EC" id="3.2.1.23" evidence="3 8"/>
<dbReference type="Gene3D" id="3.40.50.880">
    <property type="match status" value="1"/>
</dbReference>